<evidence type="ECO:0000259" key="3">
    <source>
        <dbReference type="PROSITE" id="PS50110"/>
    </source>
</evidence>
<sequence>MAAAVTAVIVDDHPAIVEGVRGWCAAADPPITVLAAGHRPELARDGPGAGADVVVLDLFLGGPAPGFAVLRDLVETGRRVVVYSQDETPETVLGCVDLGASSYLAKSEGAGHLVAAVHAAARDESYTGPMLGGVLAGDRRPERPVLSARERQVLLAWFESESKTLVAHRLHLSVTTVDTYIARVRTKYADAGRPAPSKAALVARALQDGLVELSEL</sequence>
<dbReference type="InterPro" id="IPR039420">
    <property type="entry name" value="WalR-like"/>
</dbReference>
<dbReference type="Pfam" id="PF00196">
    <property type="entry name" value="GerE"/>
    <property type="match status" value="1"/>
</dbReference>
<dbReference type="OrthoDB" id="3171335at2"/>
<dbReference type="Gene3D" id="1.10.10.10">
    <property type="entry name" value="Winged helix-like DNA-binding domain superfamily/Winged helix DNA-binding domain"/>
    <property type="match status" value="1"/>
</dbReference>
<evidence type="ECO:0000313" key="4">
    <source>
        <dbReference type="EMBL" id="OSY37698.1"/>
    </source>
</evidence>
<keyword evidence="5" id="KW-1185">Reference proteome</keyword>
<dbReference type="InterPro" id="IPR036388">
    <property type="entry name" value="WH-like_DNA-bd_sf"/>
</dbReference>
<evidence type="ECO:0000256" key="2">
    <source>
        <dbReference type="PROSITE-ProRule" id="PRU00169"/>
    </source>
</evidence>
<dbReference type="Pfam" id="PF00072">
    <property type="entry name" value="Response_reg"/>
    <property type="match status" value="1"/>
</dbReference>
<organism evidence="4 5">
    <name type="scientific">Pseudonocardia autotrophica</name>
    <name type="common">Amycolata autotrophica</name>
    <name type="synonym">Nocardia autotrophica</name>
    <dbReference type="NCBI Taxonomy" id="2074"/>
    <lineage>
        <taxon>Bacteria</taxon>
        <taxon>Bacillati</taxon>
        <taxon>Actinomycetota</taxon>
        <taxon>Actinomycetes</taxon>
        <taxon>Pseudonocardiales</taxon>
        <taxon>Pseudonocardiaceae</taxon>
        <taxon>Pseudonocardia</taxon>
    </lineage>
</organism>
<keyword evidence="1" id="KW-0238">DNA-binding</keyword>
<proteinExistence type="predicted"/>
<comment type="caution">
    <text evidence="4">The sequence shown here is derived from an EMBL/GenBank/DDBJ whole genome shotgun (WGS) entry which is preliminary data.</text>
</comment>
<dbReference type="EMBL" id="MIGB01000028">
    <property type="protein sequence ID" value="OSY37698.1"/>
    <property type="molecule type" value="Genomic_DNA"/>
</dbReference>
<dbReference type="InterPro" id="IPR000792">
    <property type="entry name" value="Tscrpt_reg_LuxR_C"/>
</dbReference>
<dbReference type="RefSeq" id="WP_085914704.1">
    <property type="nucleotide sequence ID" value="NZ_AP018920.1"/>
</dbReference>
<dbReference type="Proteomes" id="UP000194360">
    <property type="component" value="Unassembled WGS sequence"/>
</dbReference>
<dbReference type="PANTHER" id="PTHR43214:SF38">
    <property type="entry name" value="NITRATE_NITRITE RESPONSE REGULATOR PROTEIN NARL"/>
    <property type="match status" value="1"/>
</dbReference>
<name>A0A1Y2MT53_PSEAH</name>
<reference evidence="4 5" key="1">
    <citation type="submission" date="2016-09" db="EMBL/GenBank/DDBJ databases">
        <title>Pseudonocardia autotrophica DSM535, a candidate organism with high potential of specific P450 cytochromes.</title>
        <authorList>
            <person name="Grumaz C."/>
            <person name="Vainshtein Y."/>
            <person name="Kirstahler P."/>
            <person name="Sohn K."/>
        </authorList>
    </citation>
    <scope>NUCLEOTIDE SEQUENCE [LARGE SCALE GENOMIC DNA]</scope>
    <source>
        <strain evidence="4 5">DSM 535</strain>
    </source>
</reference>
<dbReference type="InterPro" id="IPR016032">
    <property type="entry name" value="Sig_transdc_resp-reg_C-effctor"/>
</dbReference>
<dbReference type="GO" id="GO:0006355">
    <property type="term" value="P:regulation of DNA-templated transcription"/>
    <property type="evidence" value="ECO:0007669"/>
    <property type="project" value="InterPro"/>
</dbReference>
<dbReference type="InterPro" id="IPR011006">
    <property type="entry name" value="CheY-like_superfamily"/>
</dbReference>
<dbReference type="GO" id="GO:0003677">
    <property type="term" value="F:DNA binding"/>
    <property type="evidence" value="ECO:0007669"/>
    <property type="project" value="UniProtKB-KW"/>
</dbReference>
<gene>
    <name evidence="4" type="primary">evgA</name>
    <name evidence="4" type="ORF">BG845_04518</name>
</gene>
<dbReference type="Gene3D" id="3.40.50.2300">
    <property type="match status" value="1"/>
</dbReference>
<dbReference type="SUPFAM" id="SSF52172">
    <property type="entry name" value="CheY-like"/>
    <property type="match status" value="1"/>
</dbReference>
<dbReference type="PANTHER" id="PTHR43214">
    <property type="entry name" value="TWO-COMPONENT RESPONSE REGULATOR"/>
    <property type="match status" value="1"/>
</dbReference>
<keyword evidence="2" id="KW-0597">Phosphoprotein</keyword>
<protein>
    <submittedName>
        <fullName evidence="4">Positive transcription regulator EvgA</fullName>
    </submittedName>
</protein>
<dbReference type="AlphaFoldDB" id="A0A1Y2MT53"/>
<accession>A0A1Y2MT53</accession>
<dbReference type="SMART" id="SM00421">
    <property type="entry name" value="HTH_LUXR"/>
    <property type="match status" value="1"/>
</dbReference>
<dbReference type="SMART" id="SM00448">
    <property type="entry name" value="REC"/>
    <property type="match status" value="1"/>
</dbReference>
<feature type="domain" description="Response regulatory" evidence="3">
    <location>
        <begin position="6"/>
        <end position="121"/>
    </location>
</feature>
<evidence type="ECO:0000256" key="1">
    <source>
        <dbReference type="ARBA" id="ARBA00023125"/>
    </source>
</evidence>
<evidence type="ECO:0000313" key="5">
    <source>
        <dbReference type="Proteomes" id="UP000194360"/>
    </source>
</evidence>
<dbReference type="STRING" id="2074.BG845_04518"/>
<dbReference type="SUPFAM" id="SSF46894">
    <property type="entry name" value="C-terminal effector domain of the bipartite response regulators"/>
    <property type="match status" value="1"/>
</dbReference>
<dbReference type="InterPro" id="IPR001789">
    <property type="entry name" value="Sig_transdc_resp-reg_receiver"/>
</dbReference>
<dbReference type="GO" id="GO:0000160">
    <property type="term" value="P:phosphorelay signal transduction system"/>
    <property type="evidence" value="ECO:0007669"/>
    <property type="project" value="InterPro"/>
</dbReference>
<dbReference type="PROSITE" id="PS50110">
    <property type="entry name" value="RESPONSE_REGULATORY"/>
    <property type="match status" value="1"/>
</dbReference>
<feature type="modified residue" description="4-aspartylphosphate" evidence="2">
    <location>
        <position position="57"/>
    </location>
</feature>